<feature type="region of interest" description="Disordered" evidence="1">
    <location>
        <begin position="81"/>
        <end position="119"/>
    </location>
</feature>
<evidence type="ECO:0000256" key="1">
    <source>
        <dbReference type="SAM" id="MobiDB-lite"/>
    </source>
</evidence>
<protein>
    <submittedName>
        <fullName evidence="2">Uncharacterized protein</fullName>
    </submittedName>
</protein>
<name>A0AAV4X800_CAEEX</name>
<organism evidence="2 3">
    <name type="scientific">Caerostris extrusa</name>
    <name type="common">Bark spider</name>
    <name type="synonym">Caerostris bankana</name>
    <dbReference type="NCBI Taxonomy" id="172846"/>
    <lineage>
        <taxon>Eukaryota</taxon>
        <taxon>Metazoa</taxon>
        <taxon>Ecdysozoa</taxon>
        <taxon>Arthropoda</taxon>
        <taxon>Chelicerata</taxon>
        <taxon>Arachnida</taxon>
        <taxon>Araneae</taxon>
        <taxon>Araneomorphae</taxon>
        <taxon>Entelegynae</taxon>
        <taxon>Araneoidea</taxon>
        <taxon>Araneidae</taxon>
        <taxon>Caerostris</taxon>
    </lineage>
</organism>
<proteinExistence type="predicted"/>
<dbReference type="AlphaFoldDB" id="A0AAV4X800"/>
<dbReference type="EMBL" id="BPLR01017411">
    <property type="protein sequence ID" value="GIY91401.1"/>
    <property type="molecule type" value="Genomic_DNA"/>
</dbReference>
<comment type="caution">
    <text evidence="2">The sequence shown here is derived from an EMBL/GenBank/DDBJ whole genome shotgun (WGS) entry which is preliminary data.</text>
</comment>
<evidence type="ECO:0000313" key="2">
    <source>
        <dbReference type="EMBL" id="GIY91401.1"/>
    </source>
</evidence>
<dbReference type="Proteomes" id="UP001054945">
    <property type="component" value="Unassembled WGS sequence"/>
</dbReference>
<gene>
    <name evidence="2" type="ORF">CEXT_54801</name>
</gene>
<keyword evidence="3" id="KW-1185">Reference proteome</keyword>
<accession>A0AAV4X800</accession>
<reference evidence="2 3" key="1">
    <citation type="submission" date="2021-06" db="EMBL/GenBank/DDBJ databases">
        <title>Caerostris extrusa draft genome.</title>
        <authorList>
            <person name="Kono N."/>
            <person name="Arakawa K."/>
        </authorList>
    </citation>
    <scope>NUCLEOTIDE SEQUENCE [LARGE SCALE GENOMIC DNA]</scope>
</reference>
<sequence>MRGTKIPSSVLMQSAVMSFVRKSKQFNRKLITGGCIRMTLISSSNWNRAPKKSFNFALEEPSLQGEGWKFVRIRKQRASITSEISAEQSDKKGRKGNGKRWKVEISPRTSSDAFTKMDR</sequence>
<evidence type="ECO:0000313" key="3">
    <source>
        <dbReference type="Proteomes" id="UP001054945"/>
    </source>
</evidence>